<feature type="region of interest" description="Disordered" evidence="6">
    <location>
        <begin position="214"/>
        <end position="257"/>
    </location>
</feature>
<reference evidence="7 8" key="1">
    <citation type="submission" date="2014-04" db="EMBL/GenBank/DDBJ databases">
        <authorList>
            <consortium name="DOE Joint Genome Institute"/>
            <person name="Kuo A."/>
            <person name="Kohler A."/>
            <person name="Jargeat P."/>
            <person name="Nagy L.G."/>
            <person name="Floudas D."/>
            <person name="Copeland A."/>
            <person name="Barry K.W."/>
            <person name="Cichocki N."/>
            <person name="Veneault-Fourrey C."/>
            <person name="LaButti K."/>
            <person name="Lindquist E.A."/>
            <person name="Lipzen A."/>
            <person name="Lundell T."/>
            <person name="Morin E."/>
            <person name="Murat C."/>
            <person name="Sun H."/>
            <person name="Tunlid A."/>
            <person name="Henrissat B."/>
            <person name="Grigoriev I.V."/>
            <person name="Hibbett D.S."/>
            <person name="Martin F."/>
            <person name="Nordberg H.P."/>
            <person name="Cantor M.N."/>
            <person name="Hua S.X."/>
        </authorList>
    </citation>
    <scope>NUCLEOTIDE SEQUENCE [LARGE SCALE GENOMIC DNA]</scope>
    <source>
        <strain evidence="7 8">Ve08.2h10</strain>
    </source>
</reference>
<dbReference type="HOGENOM" id="CLU_724745_0_0_1"/>
<proteinExistence type="predicted"/>
<keyword evidence="2" id="KW-0479">Metal-binding</keyword>
<dbReference type="OrthoDB" id="3043306at2759"/>
<evidence type="ECO:0000256" key="3">
    <source>
        <dbReference type="ARBA" id="ARBA00022771"/>
    </source>
</evidence>
<dbReference type="AlphaFoldDB" id="A0A0D0CYD6"/>
<keyword evidence="4" id="KW-0862">Zinc</keyword>
<dbReference type="GO" id="GO:0005634">
    <property type="term" value="C:nucleus"/>
    <property type="evidence" value="ECO:0007669"/>
    <property type="project" value="UniProtKB-SubCell"/>
</dbReference>
<evidence type="ECO:0000256" key="1">
    <source>
        <dbReference type="ARBA" id="ARBA00004123"/>
    </source>
</evidence>
<dbReference type="InterPro" id="IPR012337">
    <property type="entry name" value="RNaseH-like_sf"/>
</dbReference>
<dbReference type="PANTHER" id="PTHR46481">
    <property type="entry name" value="ZINC FINGER BED DOMAIN-CONTAINING PROTEIN 4"/>
    <property type="match status" value="1"/>
</dbReference>
<evidence type="ECO:0000313" key="8">
    <source>
        <dbReference type="Proteomes" id="UP000054538"/>
    </source>
</evidence>
<dbReference type="PANTHER" id="PTHR46481:SF10">
    <property type="entry name" value="ZINC FINGER BED DOMAIN-CONTAINING PROTEIN 39"/>
    <property type="match status" value="1"/>
</dbReference>
<keyword evidence="8" id="KW-1185">Reference proteome</keyword>
<feature type="compositionally biased region" description="Acidic residues" evidence="6">
    <location>
        <begin position="230"/>
        <end position="246"/>
    </location>
</feature>
<gene>
    <name evidence="7" type="ORF">PAXRUDRAFT_22012</name>
</gene>
<dbReference type="Proteomes" id="UP000054538">
    <property type="component" value="Unassembled WGS sequence"/>
</dbReference>
<evidence type="ECO:0000256" key="4">
    <source>
        <dbReference type="ARBA" id="ARBA00022833"/>
    </source>
</evidence>
<reference evidence="8" key="2">
    <citation type="submission" date="2015-01" db="EMBL/GenBank/DDBJ databases">
        <title>Evolutionary Origins and Diversification of the Mycorrhizal Mutualists.</title>
        <authorList>
            <consortium name="DOE Joint Genome Institute"/>
            <consortium name="Mycorrhizal Genomics Consortium"/>
            <person name="Kohler A."/>
            <person name="Kuo A."/>
            <person name="Nagy L.G."/>
            <person name="Floudas D."/>
            <person name="Copeland A."/>
            <person name="Barry K.W."/>
            <person name="Cichocki N."/>
            <person name="Veneault-Fourrey C."/>
            <person name="LaButti K."/>
            <person name="Lindquist E.A."/>
            <person name="Lipzen A."/>
            <person name="Lundell T."/>
            <person name="Morin E."/>
            <person name="Murat C."/>
            <person name="Riley R."/>
            <person name="Ohm R."/>
            <person name="Sun H."/>
            <person name="Tunlid A."/>
            <person name="Henrissat B."/>
            <person name="Grigoriev I.V."/>
            <person name="Hibbett D.S."/>
            <person name="Martin F."/>
        </authorList>
    </citation>
    <scope>NUCLEOTIDE SEQUENCE [LARGE SCALE GENOMIC DNA]</scope>
    <source>
        <strain evidence="8">Ve08.2h10</strain>
    </source>
</reference>
<evidence type="ECO:0000313" key="7">
    <source>
        <dbReference type="EMBL" id="KIK72419.1"/>
    </source>
</evidence>
<dbReference type="SUPFAM" id="SSF53098">
    <property type="entry name" value="Ribonuclease H-like"/>
    <property type="match status" value="1"/>
</dbReference>
<keyword evidence="3" id="KW-0863">Zinc-finger</keyword>
<sequence>MKKTFTYILPYKFSVPGRQTIRRDLDLLHDMLRDKINTQLQENSSKLAIASDLWTSKNSVYAFVGTVVFYINHEWKLVEHVLDLQHLPGGHTGAESGKLIFKSLRKRKIETKLSCVSQSLKPVANASDNTASNNLMNRAISKRLAKASSQWIDPVNMQVGCAAHVLNLVSQVIFHALGAAPDPDKHDLFVEARAFPLAYDPNEDEAVIEETNLMTAESKSKSNETVDAVETSDDEIVDDEDLESDQEAPSHGQPAGTRSLKSLSVVAKLHAIVVDILCSDIRRKKMCKLIRQLCDEAYKHLVLVRAMEIRWNTTYTEMDRGTKLKPAVNHWVDQLDSGLTGKKKAMAIHKKKKWHISHSEWELLERLCVVLKDFYEATLDFS</sequence>
<accession>A0A0D0CYD6</accession>
<evidence type="ECO:0000256" key="2">
    <source>
        <dbReference type="ARBA" id="ARBA00022723"/>
    </source>
</evidence>
<comment type="subcellular location">
    <subcellularLocation>
        <location evidence="1">Nucleus</location>
    </subcellularLocation>
</comment>
<organism evidence="7 8">
    <name type="scientific">Paxillus rubicundulus Ve08.2h10</name>
    <dbReference type="NCBI Taxonomy" id="930991"/>
    <lineage>
        <taxon>Eukaryota</taxon>
        <taxon>Fungi</taxon>
        <taxon>Dikarya</taxon>
        <taxon>Basidiomycota</taxon>
        <taxon>Agaricomycotina</taxon>
        <taxon>Agaricomycetes</taxon>
        <taxon>Agaricomycetidae</taxon>
        <taxon>Boletales</taxon>
        <taxon>Paxilineae</taxon>
        <taxon>Paxillaceae</taxon>
        <taxon>Paxillus</taxon>
    </lineage>
</organism>
<dbReference type="InterPro" id="IPR052035">
    <property type="entry name" value="ZnF_BED_domain_contain"/>
</dbReference>
<dbReference type="InParanoid" id="A0A0D0CYD6"/>
<dbReference type="GO" id="GO:0008270">
    <property type="term" value="F:zinc ion binding"/>
    <property type="evidence" value="ECO:0007669"/>
    <property type="project" value="UniProtKB-KW"/>
</dbReference>
<keyword evidence="5" id="KW-0539">Nucleus</keyword>
<dbReference type="EMBL" id="KN830855">
    <property type="protein sequence ID" value="KIK72419.1"/>
    <property type="molecule type" value="Genomic_DNA"/>
</dbReference>
<evidence type="ECO:0000256" key="5">
    <source>
        <dbReference type="ARBA" id="ARBA00023242"/>
    </source>
</evidence>
<feature type="non-terminal residue" evidence="7">
    <location>
        <position position="1"/>
    </location>
</feature>
<protein>
    <submittedName>
        <fullName evidence="7">Uncharacterized protein</fullName>
    </submittedName>
</protein>
<name>A0A0D0CYD6_9AGAM</name>
<evidence type="ECO:0000256" key="6">
    <source>
        <dbReference type="SAM" id="MobiDB-lite"/>
    </source>
</evidence>